<keyword evidence="5" id="KW-1185">Reference proteome</keyword>
<dbReference type="GO" id="GO:0016020">
    <property type="term" value="C:membrane"/>
    <property type="evidence" value="ECO:0007669"/>
    <property type="project" value="InterPro"/>
</dbReference>
<dbReference type="EMBL" id="JAEHOE010000018">
    <property type="protein sequence ID" value="KAG2496553.1"/>
    <property type="molecule type" value="Genomic_DNA"/>
</dbReference>
<proteinExistence type="predicted"/>
<dbReference type="InterPro" id="IPR036772">
    <property type="entry name" value="SRCR-like_dom_sf"/>
</dbReference>
<accession>A0A835Y867</accession>
<evidence type="ECO:0000259" key="3">
    <source>
        <dbReference type="PROSITE" id="PS50287"/>
    </source>
</evidence>
<organism evidence="4 5">
    <name type="scientific">Edaphochlamys debaryana</name>
    <dbReference type="NCBI Taxonomy" id="47281"/>
    <lineage>
        <taxon>Eukaryota</taxon>
        <taxon>Viridiplantae</taxon>
        <taxon>Chlorophyta</taxon>
        <taxon>core chlorophytes</taxon>
        <taxon>Chlorophyceae</taxon>
        <taxon>CS clade</taxon>
        <taxon>Chlamydomonadales</taxon>
        <taxon>Chlamydomonadales incertae sedis</taxon>
        <taxon>Edaphochlamys</taxon>
    </lineage>
</organism>
<dbReference type="OrthoDB" id="535045at2759"/>
<reference evidence="4" key="1">
    <citation type="journal article" date="2020" name="bioRxiv">
        <title>Comparative genomics of Chlamydomonas.</title>
        <authorList>
            <person name="Craig R.J."/>
            <person name="Hasan A.R."/>
            <person name="Ness R.W."/>
            <person name="Keightley P.D."/>
        </authorList>
    </citation>
    <scope>NUCLEOTIDE SEQUENCE</scope>
    <source>
        <strain evidence="4">CCAP 11/70</strain>
    </source>
</reference>
<dbReference type="AlphaFoldDB" id="A0A835Y867"/>
<dbReference type="Gene3D" id="3.10.250.10">
    <property type="entry name" value="SRCR-like domain"/>
    <property type="match status" value="1"/>
</dbReference>
<evidence type="ECO:0000313" key="5">
    <source>
        <dbReference type="Proteomes" id="UP000612055"/>
    </source>
</evidence>
<dbReference type="Proteomes" id="UP000612055">
    <property type="component" value="Unassembled WGS sequence"/>
</dbReference>
<dbReference type="PROSITE" id="PS50287">
    <property type="entry name" value="SRCR_2"/>
    <property type="match status" value="1"/>
</dbReference>
<feature type="domain" description="SRCR" evidence="3">
    <location>
        <begin position="32"/>
        <end position="81"/>
    </location>
</feature>
<keyword evidence="1" id="KW-1015">Disulfide bond</keyword>
<protein>
    <recommendedName>
        <fullName evidence="3">SRCR domain-containing protein</fullName>
    </recommendedName>
</protein>
<evidence type="ECO:0000313" key="4">
    <source>
        <dbReference type="EMBL" id="KAG2496553.1"/>
    </source>
</evidence>
<sequence>MRSAVIALLPALIVALAALADLAAAKKSGYKMRLVDGPDKSKGRLEFYVQDTTGWIKPGWYPTCESSVDARDAKFYCQLMGYKRGRPFYSPAVSISKVEPPYPFIVDVWCSAPLWPAPARRQALGALSASASSTTAAASDAAASDETAGARKLRAAGAGGADGAAGAARRLLKLDEFGEFMPVGESMSRKQLPIATAKGRPSNCTVWFSRTCGRGAFLLAGLECSNKRFTGGQQMLPPLPSPPPPPPAKNAFLRLKPLESNLCYGGMCGPNPNPEYEFKRVELLVADPADVTNKVWAPLCGFDPNISSSFTRNVSMHVCRMWGNYPASLASTRAPTAGLIINFMYALPSGAIPSGGFDPSVVPAWASIAPPTTAASLYKPARLMQDNDGFTVSNAECEGGLFIVQCRTVIDV</sequence>
<evidence type="ECO:0000256" key="1">
    <source>
        <dbReference type="ARBA" id="ARBA00023157"/>
    </source>
</evidence>
<dbReference type="InterPro" id="IPR001190">
    <property type="entry name" value="SRCR"/>
</dbReference>
<name>A0A835Y867_9CHLO</name>
<comment type="caution">
    <text evidence="4">The sequence shown here is derived from an EMBL/GenBank/DDBJ whole genome shotgun (WGS) entry which is preliminary data.</text>
</comment>
<evidence type="ECO:0000256" key="2">
    <source>
        <dbReference type="SAM" id="SignalP"/>
    </source>
</evidence>
<keyword evidence="2" id="KW-0732">Signal</keyword>
<gene>
    <name evidence="4" type="ORF">HYH03_005376</name>
</gene>
<feature type="chain" id="PRO_5032535422" description="SRCR domain-containing protein" evidence="2">
    <location>
        <begin position="26"/>
        <end position="412"/>
    </location>
</feature>
<feature type="signal peptide" evidence="2">
    <location>
        <begin position="1"/>
        <end position="25"/>
    </location>
</feature>
<dbReference type="SUPFAM" id="SSF56487">
    <property type="entry name" value="SRCR-like"/>
    <property type="match status" value="1"/>
</dbReference>